<proteinExistence type="predicted"/>
<sequence length="230" mass="26367">MSITNISVYPAHIFEGLKRVMQQELNEQVTEISSKIESLTKVEVMDMYIKSLDYNLNGEIIRDCINHIYGIDVNSKFVFAKKKVPHKTNIGLIDDYICSIGAHLTGPTLRLKINELFGINLDAIDALGRTKVSLFSKGQWIVRNEKDLFEVHTGIGDLDVYIIPSHYYKEQTNERELPAEIQTQLLALGYSYSPDVDGFYFSNPLGKHVEDDFKKRTMGTLFRWIDNQVK</sequence>
<dbReference type="RefSeq" id="WP_191694023.1">
    <property type="nucleotide sequence ID" value="NZ_JACSQN010000005.1"/>
</dbReference>
<reference evidence="1 2" key="1">
    <citation type="submission" date="2020-08" db="EMBL/GenBank/DDBJ databases">
        <title>A Genomic Blueprint of the Chicken Gut Microbiome.</title>
        <authorList>
            <person name="Gilroy R."/>
            <person name="Ravi A."/>
            <person name="Getino M."/>
            <person name="Pursley I."/>
            <person name="Horton D.L."/>
            <person name="Alikhan N.-F."/>
            <person name="Baker D."/>
            <person name="Gharbi K."/>
            <person name="Hall N."/>
            <person name="Watson M."/>
            <person name="Adriaenssens E.M."/>
            <person name="Foster-Nyarko E."/>
            <person name="Jarju S."/>
            <person name="Secka A."/>
            <person name="Antonio M."/>
            <person name="Oren A."/>
            <person name="Chaudhuri R."/>
            <person name="La Ragione R.M."/>
            <person name="Hildebrand F."/>
            <person name="Pallen M.J."/>
        </authorList>
    </citation>
    <scope>NUCLEOTIDE SEQUENCE [LARGE SCALE GENOMIC DNA]</scope>
    <source>
        <strain evidence="1 2">Sa2YVA2</strain>
    </source>
</reference>
<keyword evidence="2" id="KW-1185">Reference proteome</keyword>
<organism evidence="1 2">
    <name type="scientific">Sporosarcina quadrami</name>
    <dbReference type="NCBI Taxonomy" id="2762234"/>
    <lineage>
        <taxon>Bacteria</taxon>
        <taxon>Bacillati</taxon>
        <taxon>Bacillota</taxon>
        <taxon>Bacilli</taxon>
        <taxon>Bacillales</taxon>
        <taxon>Caryophanaceae</taxon>
        <taxon>Sporosarcina</taxon>
    </lineage>
</organism>
<name>A0ABR8U8F9_9BACL</name>
<evidence type="ECO:0000313" key="1">
    <source>
        <dbReference type="EMBL" id="MBD7984325.1"/>
    </source>
</evidence>
<protein>
    <submittedName>
        <fullName evidence="1">Uncharacterized protein</fullName>
    </submittedName>
</protein>
<evidence type="ECO:0000313" key="2">
    <source>
        <dbReference type="Proteomes" id="UP000626786"/>
    </source>
</evidence>
<accession>A0ABR8U8F9</accession>
<gene>
    <name evidence="1" type="ORF">H9649_07025</name>
</gene>
<dbReference type="Proteomes" id="UP000626786">
    <property type="component" value="Unassembled WGS sequence"/>
</dbReference>
<dbReference type="EMBL" id="JACSQN010000005">
    <property type="protein sequence ID" value="MBD7984325.1"/>
    <property type="molecule type" value="Genomic_DNA"/>
</dbReference>
<comment type="caution">
    <text evidence="1">The sequence shown here is derived from an EMBL/GenBank/DDBJ whole genome shotgun (WGS) entry which is preliminary data.</text>
</comment>